<dbReference type="SUPFAM" id="SSF50677">
    <property type="entry name" value="ValRS/IleRS/LeuRS editing domain"/>
    <property type="match status" value="1"/>
</dbReference>
<evidence type="ECO:0000256" key="8">
    <source>
        <dbReference type="ARBA" id="ARBA00024407"/>
    </source>
</evidence>
<evidence type="ECO:0000256" key="2">
    <source>
        <dbReference type="ARBA" id="ARBA00013169"/>
    </source>
</evidence>
<dbReference type="InterPro" id="IPR001412">
    <property type="entry name" value="aa-tRNA-synth_I_CS"/>
</dbReference>
<dbReference type="CDD" id="cd07962">
    <property type="entry name" value="Anticodon_Ia_Val"/>
    <property type="match status" value="1"/>
</dbReference>
<evidence type="ECO:0000256" key="7">
    <source>
        <dbReference type="ARBA" id="ARBA00023146"/>
    </source>
</evidence>
<feature type="compositionally biased region" description="Basic and acidic residues" evidence="12">
    <location>
        <begin position="61"/>
        <end position="73"/>
    </location>
</feature>
<dbReference type="InterPro" id="IPR013155">
    <property type="entry name" value="M/V/L/I-tRNA-synth_anticd-bd"/>
</dbReference>
<reference evidence="15 16" key="2">
    <citation type="journal article" date="2022" name="Mol. Biol. Evol.">
        <title>Comparative Genomics Reveals Insights into the Divergent Evolution of Astigmatic Mites and Household Pest Adaptations.</title>
        <authorList>
            <person name="Xiong Q."/>
            <person name="Wan A.T."/>
            <person name="Liu X."/>
            <person name="Fung C.S."/>
            <person name="Xiao X."/>
            <person name="Malainual N."/>
            <person name="Hou J."/>
            <person name="Wang L."/>
            <person name="Wang M."/>
            <person name="Yang K.Y."/>
            <person name="Cui Y."/>
            <person name="Leung E.L."/>
            <person name="Nong W."/>
            <person name="Shin S.K."/>
            <person name="Au S.W."/>
            <person name="Jeong K.Y."/>
            <person name="Chew F.T."/>
            <person name="Hui J.H."/>
            <person name="Leung T.F."/>
            <person name="Tungtrongchitr A."/>
            <person name="Zhong N."/>
            <person name="Liu Z."/>
            <person name="Tsui S.K."/>
        </authorList>
    </citation>
    <scope>NUCLEOTIDE SEQUENCE [LARGE SCALE GENOMIC DNA]</scope>
    <source>
        <strain evidence="15">Derp</strain>
    </source>
</reference>
<keyword evidence="5 10" id="KW-0067">ATP-binding</keyword>
<dbReference type="NCBIfam" id="NF004349">
    <property type="entry name" value="PRK05729.1"/>
    <property type="match status" value="1"/>
</dbReference>
<dbReference type="CDD" id="cd00817">
    <property type="entry name" value="ValRS_core"/>
    <property type="match status" value="1"/>
</dbReference>
<reference evidence="15 16" key="1">
    <citation type="journal article" date="2018" name="J. Allergy Clin. Immunol.">
        <title>High-quality assembly of Dermatophagoides pteronyssinus genome and transcriptome reveals a wide range of novel allergens.</title>
        <authorList>
            <person name="Liu X.Y."/>
            <person name="Yang K.Y."/>
            <person name="Wang M.Q."/>
            <person name="Kwok J.S."/>
            <person name="Zeng X."/>
            <person name="Yang Z."/>
            <person name="Xiao X.J."/>
            <person name="Lau C.P."/>
            <person name="Li Y."/>
            <person name="Huang Z.M."/>
            <person name="Ba J.G."/>
            <person name="Yim A.K."/>
            <person name="Ouyang C.Y."/>
            <person name="Ngai S.M."/>
            <person name="Chan T.F."/>
            <person name="Leung E.L."/>
            <person name="Liu L."/>
            <person name="Liu Z.G."/>
            <person name="Tsui S.K."/>
        </authorList>
    </citation>
    <scope>NUCLEOTIDE SEQUENCE [LARGE SCALE GENOMIC DNA]</scope>
    <source>
        <strain evidence="15">Derp</strain>
    </source>
</reference>
<dbReference type="InterPro" id="IPR033705">
    <property type="entry name" value="Anticodon_Ia_Val"/>
</dbReference>
<feature type="compositionally biased region" description="Basic and acidic residues" evidence="12">
    <location>
        <begin position="393"/>
        <end position="407"/>
    </location>
</feature>
<dbReference type="PANTHER" id="PTHR11946">
    <property type="entry name" value="VALYL-TRNA SYNTHETASES"/>
    <property type="match status" value="1"/>
</dbReference>
<dbReference type="PANTHER" id="PTHR11946:SF109">
    <property type="entry name" value="VALINE--TRNA LIGASE"/>
    <property type="match status" value="1"/>
</dbReference>
<evidence type="ECO:0000256" key="5">
    <source>
        <dbReference type="ARBA" id="ARBA00022840"/>
    </source>
</evidence>
<keyword evidence="4 10" id="KW-0547">Nucleotide-binding</keyword>
<evidence type="ECO:0000256" key="12">
    <source>
        <dbReference type="SAM" id="MobiDB-lite"/>
    </source>
</evidence>
<feature type="compositionally biased region" description="Polar residues" evidence="12">
    <location>
        <begin position="375"/>
        <end position="390"/>
    </location>
</feature>
<dbReference type="InterPro" id="IPR037118">
    <property type="entry name" value="Val-tRNA_synth_C_sf"/>
</dbReference>
<dbReference type="EMBL" id="NJHN03000008">
    <property type="protein sequence ID" value="KAH9426737.1"/>
    <property type="molecule type" value="Genomic_DNA"/>
</dbReference>
<dbReference type="PRINTS" id="PR00986">
    <property type="entry name" value="TRNASYNTHVAL"/>
</dbReference>
<name>A0ABQ8JVY3_DERPT</name>
<feature type="compositionally biased region" description="Basic and acidic residues" evidence="12">
    <location>
        <begin position="330"/>
        <end position="349"/>
    </location>
</feature>
<dbReference type="Pfam" id="PF00133">
    <property type="entry name" value="tRNA-synt_1"/>
    <property type="match status" value="1"/>
</dbReference>
<feature type="domain" description="Aminoacyl-tRNA synthetase class Ia" evidence="13">
    <location>
        <begin position="478"/>
        <end position="1112"/>
    </location>
</feature>
<dbReference type="InterPro" id="IPR001978">
    <property type="entry name" value="Troponin"/>
</dbReference>
<feature type="compositionally biased region" description="Acidic residues" evidence="12">
    <location>
        <begin position="1"/>
        <end position="16"/>
    </location>
</feature>
<accession>A0ABQ8JVY3</accession>
<dbReference type="InterPro" id="IPR009008">
    <property type="entry name" value="Val/Leu/Ile-tRNA-synth_edit"/>
</dbReference>
<dbReference type="SUPFAM" id="SSF47323">
    <property type="entry name" value="Anticodon-binding domain of a subclass of class I aminoacyl-tRNA synthetases"/>
    <property type="match status" value="1"/>
</dbReference>
<feature type="region of interest" description="Disordered" evidence="12">
    <location>
        <begin position="330"/>
        <end position="407"/>
    </location>
</feature>
<sequence>MSDEEEYSEEEIEEPEPEVRKPQPPKQAEKPAEAQSEAEAAMDEKIRKKKQEEEEQWSEYIEQRKKQKQKEEEELRKLKERQALRKQKRAEQERMLEEWRLKQEAQRIKELEERRSKEAEAKRKRLEEAEKKRAAMQAALNKQNTGSGKIERNFVITKRSDGGPGAALGNTGFDRFSNVISARSEMGKTKEQLIEDKRIAMSFRVKPLDIDGLSVDDLKKKASQLWDMIVQLESEKYDLEERKKRQDYDLKELAERQRQINRNKALKKGLDPDALSGKFPPKILTASKYERQVDRRTFNDKKSLFEGGYDAMVEAQLEKMWQERVKEFKEKDKALPKWDPEHPKNKETYEPGARTYDVNDEDDIDLLDAFIKPPGNQQPSADGDQTTPQPTKIKSEKELKKEAAKQAKLEKFKAKQEKLEQEKKIKAESDLEASRKEKKKKEKTIVTYERSIPKGEKKDVSSDPMPDAYSPKYVEAVWYDWWVKSGFFKPEYRNPNILTPNPRGRFVMVIPPPNVTGYLHLGHALTNAIEDCLTRWHRMSGRTTLWNPGCDHAGISTQIVVEKKLWRERKLTRHDLGREKFVEEVWKWKNEKGDHIYEQLKFLGVSVDWDRAVFTMDPKMCRSVIEAFVRLHERKLIYRSKRMVNWCCTLRSVISDIEVKHLELTGRTFLSVPNYENKIEFGVLHNFAYPVDEPDPDGPKEVVVATTRIETMLGDTAVLVHPNDARYKSLHGKFVRHPFVDRKLPIVLDEYVDMDFGTGAMKVTPAHDNNDYIIGERHQMPLVVMLTDEGFIAPGYGQFSGMKRFDCRKAIIDELTKLDLYRGWQDNKMVVPQCERSKDIIEPMVKFQWYIDCQDIAKRAMEVVATNQLRLIPSNHVYFWNRWMSNIQDWCISRQNWWGHRIPVYFAQVKGQPLDDSDAESQQQKHWFSGRNPDEARQKAAAAFNVSESEIELRQDEDVLDTWFSSALFPFAVFGWPEQTNELKAFYPGQLLETGQDILFFWVARMVMMSLLLNDKLPFETVYLHSIIRDAHGRKMSKSLGNVIDPLHVINGITLENLHKTVYDSNLNESEVGRAIAGQKADFPNGIPECGTDALRFGLLAYTMQGRDINLDIKRIEAYRNFCNKLWNAIKFTLLYLKQDFRPLPDKNPLTGDESLMDRWILSCVNQVTQSIKIAFEEYRFADLTQILYDFWLYKFCNTYLESIKPVFQNETENPRSAEAARQTLYTVMDIGLRLLHPLMPFITEELFQRLPRRPDFDPISLCIAPYPEIEQFAWSRDISLEADIEFMEKIVHNVRSLRSEYNLLKQAKVALYIRFDANSADLEQRLRPLLSTISTLSYCTPVEMLDSNQTGTPAGCAIIPISDHCQAYIHLKGIVDTIKETERLQTKSKKLEEQMTKLMESMSIQDYDTKVPVDVKQSHEDRRKQLTGEISKVTLALETLSSID</sequence>
<feature type="domain" description="Methionyl/Valyl/Leucyl/Isoleucyl-tRNA synthetase anticodon-binding" evidence="14">
    <location>
        <begin position="1158"/>
        <end position="1311"/>
    </location>
</feature>
<dbReference type="InterPro" id="IPR014729">
    <property type="entry name" value="Rossmann-like_a/b/a_fold"/>
</dbReference>
<proteinExistence type="inferred from homology"/>
<dbReference type="SUPFAM" id="SSF90250">
    <property type="entry name" value="Troponin coil-coiled subunits"/>
    <property type="match status" value="1"/>
</dbReference>
<keyword evidence="6 10" id="KW-0648">Protein biosynthesis</keyword>
<dbReference type="Gene3D" id="1.10.730.10">
    <property type="entry name" value="Isoleucyl-tRNA Synthetase, Domain 1"/>
    <property type="match status" value="1"/>
</dbReference>
<evidence type="ECO:0000259" key="13">
    <source>
        <dbReference type="Pfam" id="PF00133"/>
    </source>
</evidence>
<feature type="region of interest" description="Disordered" evidence="12">
    <location>
        <begin position="1"/>
        <end position="73"/>
    </location>
</feature>
<dbReference type="NCBIfam" id="TIGR00422">
    <property type="entry name" value="valS"/>
    <property type="match status" value="1"/>
</dbReference>
<evidence type="ECO:0000313" key="15">
    <source>
        <dbReference type="EMBL" id="KAH9426737.1"/>
    </source>
</evidence>
<dbReference type="Pfam" id="PF00992">
    <property type="entry name" value="Troponin"/>
    <property type="match status" value="1"/>
</dbReference>
<dbReference type="InterPro" id="IPR002303">
    <property type="entry name" value="Valyl-tRNA_ligase"/>
</dbReference>
<dbReference type="HAMAP" id="MF_02004">
    <property type="entry name" value="Val_tRNA_synth_type1"/>
    <property type="match status" value="1"/>
</dbReference>
<keyword evidence="16" id="KW-1185">Reference proteome</keyword>
<evidence type="ECO:0000256" key="11">
    <source>
        <dbReference type="SAM" id="Coils"/>
    </source>
</evidence>
<evidence type="ECO:0000313" key="16">
    <source>
        <dbReference type="Proteomes" id="UP000887458"/>
    </source>
</evidence>
<comment type="caution">
    <text evidence="15">The sequence shown here is derived from an EMBL/GenBank/DDBJ whole genome shotgun (WGS) entry which is preliminary data.</text>
</comment>
<keyword evidence="11" id="KW-0175">Coiled coil</keyword>
<comment type="similarity">
    <text evidence="1 10">Belongs to the class-I aminoacyl-tRNA synthetase family.</text>
</comment>
<dbReference type="Pfam" id="PF08264">
    <property type="entry name" value="Anticodon_1"/>
    <property type="match status" value="1"/>
</dbReference>
<evidence type="ECO:0000256" key="10">
    <source>
        <dbReference type="RuleBase" id="RU363035"/>
    </source>
</evidence>
<dbReference type="Gene3D" id="3.40.50.620">
    <property type="entry name" value="HUPs"/>
    <property type="match status" value="2"/>
</dbReference>
<organism evidence="15 16">
    <name type="scientific">Dermatophagoides pteronyssinus</name>
    <name type="common">European house dust mite</name>
    <dbReference type="NCBI Taxonomy" id="6956"/>
    <lineage>
        <taxon>Eukaryota</taxon>
        <taxon>Metazoa</taxon>
        <taxon>Ecdysozoa</taxon>
        <taxon>Arthropoda</taxon>
        <taxon>Chelicerata</taxon>
        <taxon>Arachnida</taxon>
        <taxon>Acari</taxon>
        <taxon>Acariformes</taxon>
        <taxon>Sarcoptiformes</taxon>
        <taxon>Astigmata</taxon>
        <taxon>Psoroptidia</taxon>
        <taxon>Analgoidea</taxon>
        <taxon>Pyroglyphidae</taxon>
        <taxon>Dermatophagoidinae</taxon>
        <taxon>Dermatophagoides</taxon>
    </lineage>
</organism>
<feature type="region of interest" description="Disordered" evidence="12">
    <location>
        <begin position="111"/>
        <end position="130"/>
    </location>
</feature>
<dbReference type="InterPro" id="IPR002300">
    <property type="entry name" value="aa-tRNA-synth_Ia"/>
</dbReference>
<evidence type="ECO:0000256" key="1">
    <source>
        <dbReference type="ARBA" id="ARBA00005594"/>
    </source>
</evidence>
<evidence type="ECO:0000256" key="9">
    <source>
        <dbReference type="ARBA" id="ARBA00029936"/>
    </source>
</evidence>
<feature type="coiled-coil region" evidence="11">
    <location>
        <begin position="1375"/>
        <end position="1402"/>
    </location>
</feature>
<dbReference type="EC" id="6.1.1.9" evidence="2"/>
<keyword evidence="3 10" id="KW-0436">Ligase</keyword>
<keyword evidence="7 10" id="KW-0030">Aminoacyl-tRNA synthetase</keyword>
<feature type="compositionally biased region" description="Basic and acidic residues" evidence="12">
    <location>
        <begin position="42"/>
        <end position="52"/>
    </location>
</feature>
<evidence type="ECO:0000256" key="4">
    <source>
        <dbReference type="ARBA" id="ARBA00022741"/>
    </source>
</evidence>
<dbReference type="Gene3D" id="3.90.740.10">
    <property type="entry name" value="Valyl/Leucyl/Isoleucyl-tRNA synthetase, editing domain"/>
    <property type="match status" value="1"/>
</dbReference>
<protein>
    <recommendedName>
        <fullName evidence="8">Valine--tRNA ligase</fullName>
        <ecNumber evidence="2">6.1.1.9</ecNumber>
    </recommendedName>
    <alternativeName>
        <fullName evidence="9">Valyl-tRNA synthetase</fullName>
    </alternativeName>
</protein>
<dbReference type="Proteomes" id="UP000887458">
    <property type="component" value="Unassembled WGS sequence"/>
</dbReference>
<dbReference type="InterPro" id="IPR038077">
    <property type="entry name" value="Troponin_sf"/>
</dbReference>
<feature type="compositionally biased region" description="Basic and acidic residues" evidence="12">
    <location>
        <begin position="17"/>
        <end position="32"/>
    </location>
</feature>
<dbReference type="Gene3D" id="1.10.287.380">
    <property type="entry name" value="Valyl-tRNA synthetase, C-terminal domain"/>
    <property type="match status" value="1"/>
</dbReference>
<dbReference type="InterPro" id="IPR009080">
    <property type="entry name" value="tRNAsynth_Ia_anticodon-bd"/>
</dbReference>
<evidence type="ECO:0000256" key="6">
    <source>
        <dbReference type="ARBA" id="ARBA00022917"/>
    </source>
</evidence>
<gene>
    <name evidence="15" type="ORF">DERP_002837</name>
</gene>
<dbReference type="SUPFAM" id="SSF52374">
    <property type="entry name" value="Nucleotidylyl transferase"/>
    <property type="match status" value="1"/>
</dbReference>
<dbReference type="PROSITE" id="PS00178">
    <property type="entry name" value="AA_TRNA_LIGASE_I"/>
    <property type="match status" value="1"/>
</dbReference>
<evidence type="ECO:0000256" key="3">
    <source>
        <dbReference type="ARBA" id="ARBA00022598"/>
    </source>
</evidence>
<evidence type="ECO:0000259" key="14">
    <source>
        <dbReference type="Pfam" id="PF08264"/>
    </source>
</evidence>
<dbReference type="Gene3D" id="1.20.5.350">
    <property type="match status" value="1"/>
</dbReference>